<protein>
    <recommendedName>
        <fullName evidence="11">Peroxisomal ATPase PEX1</fullName>
    </recommendedName>
    <alternativeName>
        <fullName evidence="10">Peroxin-1</fullName>
    </alternativeName>
</protein>
<dbReference type="SUPFAM" id="SSF50692">
    <property type="entry name" value="ADC-like"/>
    <property type="match status" value="1"/>
</dbReference>
<dbReference type="Pfam" id="PF00004">
    <property type="entry name" value="AAA"/>
    <property type="match status" value="2"/>
</dbReference>
<dbReference type="InterPro" id="IPR009010">
    <property type="entry name" value="Asp_de-COase-like_dom_sf"/>
</dbReference>
<evidence type="ECO:0000256" key="4">
    <source>
        <dbReference type="ARBA" id="ARBA00022593"/>
    </source>
</evidence>
<keyword evidence="5" id="KW-0547">Nucleotide-binding</keyword>
<keyword evidence="7" id="KW-0067">ATP-binding</keyword>
<proteinExistence type="inferred from homology"/>
<comment type="subcellular location">
    <subcellularLocation>
        <location evidence="1">Membrane</location>
    </subcellularLocation>
</comment>
<comment type="caution">
    <text evidence="15">The sequence shown here is derived from an EMBL/GenBank/DDBJ whole genome shotgun (WGS) entry which is preliminary data.</text>
</comment>
<dbReference type="FunFam" id="3.40.50.300:FF:000966">
    <property type="entry name" value="Peroxisomal biogenesis factor 1"/>
    <property type="match status" value="1"/>
</dbReference>
<dbReference type="InterPro" id="IPR015342">
    <property type="entry name" value="PEX1-N_C-lobe"/>
</dbReference>
<dbReference type="InterPro" id="IPR041569">
    <property type="entry name" value="AAA_lid_3"/>
</dbReference>
<dbReference type="InterPro" id="IPR015343">
    <property type="entry name" value="PEX1-N-lobe"/>
</dbReference>
<dbReference type="PROSITE" id="PS00674">
    <property type="entry name" value="AAA"/>
    <property type="match status" value="1"/>
</dbReference>
<dbReference type="Gene3D" id="1.10.8.60">
    <property type="match status" value="2"/>
</dbReference>
<keyword evidence="6" id="KW-0378">Hydrolase</keyword>
<comment type="catalytic activity">
    <reaction evidence="12">
        <text>ATP + H2O = ADP + phosphate + H(+)</text>
        <dbReference type="Rhea" id="RHEA:13065"/>
        <dbReference type="ChEBI" id="CHEBI:15377"/>
        <dbReference type="ChEBI" id="CHEBI:15378"/>
        <dbReference type="ChEBI" id="CHEBI:30616"/>
        <dbReference type="ChEBI" id="CHEBI:43474"/>
        <dbReference type="ChEBI" id="CHEBI:456216"/>
    </reaction>
    <physiologicalReaction direction="left-to-right" evidence="12">
        <dbReference type="Rhea" id="RHEA:13066"/>
    </physiologicalReaction>
</comment>
<dbReference type="GO" id="GO:0005524">
    <property type="term" value="F:ATP binding"/>
    <property type="evidence" value="ECO:0007669"/>
    <property type="project" value="UniProtKB-KW"/>
</dbReference>
<evidence type="ECO:0000256" key="2">
    <source>
        <dbReference type="ARBA" id="ARBA00006914"/>
    </source>
</evidence>
<evidence type="ECO:0000256" key="13">
    <source>
        <dbReference type="SAM" id="MobiDB-lite"/>
    </source>
</evidence>
<dbReference type="Pfam" id="PF17862">
    <property type="entry name" value="AAA_lid_3"/>
    <property type="match status" value="1"/>
</dbReference>
<dbReference type="Gene3D" id="3.10.330.10">
    <property type="match status" value="1"/>
</dbReference>
<evidence type="ECO:0000256" key="11">
    <source>
        <dbReference type="ARBA" id="ARBA00034532"/>
    </source>
</evidence>
<dbReference type="SUPFAM" id="SSF52540">
    <property type="entry name" value="P-loop containing nucleoside triphosphate hydrolases"/>
    <property type="match status" value="2"/>
</dbReference>
<dbReference type="FunFam" id="1.10.8.60:FF:000060">
    <property type="entry name" value="peroxisome biogenesis factor 1"/>
    <property type="match status" value="1"/>
</dbReference>
<reference evidence="15 16" key="1">
    <citation type="submission" date="2019-09" db="EMBL/GenBank/DDBJ databases">
        <title>Bird 10,000 Genomes (B10K) Project - Family phase.</title>
        <authorList>
            <person name="Zhang G."/>
        </authorList>
    </citation>
    <scope>NUCLEOTIDE SEQUENCE [LARGE SCALE GENOMIC DNA]</scope>
    <source>
        <strain evidence="15">B10K-DU-012-52</strain>
    </source>
</reference>
<evidence type="ECO:0000313" key="15">
    <source>
        <dbReference type="EMBL" id="NXS54285.1"/>
    </source>
</evidence>
<dbReference type="Gene3D" id="2.40.40.20">
    <property type="match status" value="1"/>
</dbReference>
<dbReference type="GO" id="GO:0016558">
    <property type="term" value="P:protein import into peroxisome matrix"/>
    <property type="evidence" value="ECO:0007669"/>
    <property type="project" value="TreeGrafter"/>
</dbReference>
<feature type="domain" description="AAA+ ATPase" evidence="14">
    <location>
        <begin position="884"/>
        <end position="1020"/>
    </location>
</feature>
<evidence type="ECO:0000256" key="3">
    <source>
        <dbReference type="ARBA" id="ARBA00022448"/>
    </source>
</evidence>
<dbReference type="InterPro" id="IPR003593">
    <property type="entry name" value="AAA+_ATPase"/>
</dbReference>
<evidence type="ECO:0000256" key="1">
    <source>
        <dbReference type="ARBA" id="ARBA00004370"/>
    </source>
</evidence>
<evidence type="ECO:0000256" key="12">
    <source>
        <dbReference type="ARBA" id="ARBA00048778"/>
    </source>
</evidence>
<dbReference type="SMART" id="SM00382">
    <property type="entry name" value="AAA"/>
    <property type="match status" value="2"/>
</dbReference>
<dbReference type="InterPro" id="IPR050168">
    <property type="entry name" value="AAA_ATPase_domain"/>
</dbReference>
<dbReference type="GO" id="GO:0005829">
    <property type="term" value="C:cytosol"/>
    <property type="evidence" value="ECO:0007669"/>
    <property type="project" value="TreeGrafter"/>
</dbReference>
<gene>
    <name evidence="15" type="primary">Pex1</name>
    <name evidence="15" type="ORF">BRALEP_R10698</name>
</gene>
<dbReference type="Proteomes" id="UP000520535">
    <property type="component" value="Unassembled WGS sequence"/>
</dbReference>
<evidence type="ECO:0000256" key="6">
    <source>
        <dbReference type="ARBA" id="ARBA00022801"/>
    </source>
</evidence>
<evidence type="ECO:0000256" key="5">
    <source>
        <dbReference type="ARBA" id="ARBA00022741"/>
    </source>
</evidence>
<dbReference type="InterPro" id="IPR003959">
    <property type="entry name" value="ATPase_AAA_core"/>
</dbReference>
<dbReference type="FunFam" id="2.40.40.20:FF:000016">
    <property type="entry name" value="peroxisome biogenesis factor 1"/>
    <property type="match status" value="1"/>
</dbReference>
<name>A0A7L2V8V6_9AVES</name>
<dbReference type="PANTHER" id="PTHR23077">
    <property type="entry name" value="AAA-FAMILY ATPASE"/>
    <property type="match status" value="1"/>
</dbReference>
<feature type="non-terminal residue" evidence="15">
    <location>
        <position position="1295"/>
    </location>
</feature>
<evidence type="ECO:0000256" key="7">
    <source>
        <dbReference type="ARBA" id="ARBA00022840"/>
    </source>
</evidence>
<dbReference type="Pfam" id="PF09263">
    <property type="entry name" value="PEX-2N"/>
    <property type="match status" value="1"/>
</dbReference>
<dbReference type="InterPro" id="IPR027417">
    <property type="entry name" value="P-loop_NTPase"/>
</dbReference>
<evidence type="ECO:0000259" key="14">
    <source>
        <dbReference type="SMART" id="SM00382"/>
    </source>
</evidence>
<evidence type="ECO:0000256" key="9">
    <source>
        <dbReference type="ARBA" id="ARBA00023136"/>
    </source>
</evidence>
<comment type="similarity">
    <text evidence="2">Belongs to the AAA ATPase family.</text>
</comment>
<feature type="region of interest" description="Disordered" evidence="13">
    <location>
        <begin position="1274"/>
        <end position="1295"/>
    </location>
</feature>
<dbReference type="PANTHER" id="PTHR23077:SF12">
    <property type="entry name" value="PEROXISOMAL ATPASE PEX1"/>
    <property type="match status" value="1"/>
</dbReference>
<accession>A0A7L2V8V6</accession>
<dbReference type="OrthoDB" id="8173462at2759"/>
<keyword evidence="8" id="KW-0653">Protein transport</keyword>
<keyword evidence="4" id="KW-0962">Peroxisome biogenesis</keyword>
<dbReference type="EMBL" id="VYZX01007920">
    <property type="protein sequence ID" value="NXS54285.1"/>
    <property type="molecule type" value="Genomic_DNA"/>
</dbReference>
<feature type="compositionally biased region" description="Polar residues" evidence="13">
    <location>
        <begin position="352"/>
        <end position="367"/>
    </location>
</feature>
<organism evidence="15 16">
    <name type="scientific">Brachypteracias leptosomus</name>
    <name type="common">short-legged ground-roller</name>
    <dbReference type="NCBI Taxonomy" id="135165"/>
    <lineage>
        <taxon>Eukaryota</taxon>
        <taxon>Metazoa</taxon>
        <taxon>Chordata</taxon>
        <taxon>Craniata</taxon>
        <taxon>Vertebrata</taxon>
        <taxon>Euteleostomi</taxon>
        <taxon>Archelosauria</taxon>
        <taxon>Archosauria</taxon>
        <taxon>Dinosauria</taxon>
        <taxon>Saurischia</taxon>
        <taxon>Theropoda</taxon>
        <taxon>Coelurosauria</taxon>
        <taxon>Aves</taxon>
        <taxon>Neognathae</taxon>
        <taxon>Neoaves</taxon>
        <taxon>Telluraves</taxon>
        <taxon>Coraciimorphae</taxon>
        <taxon>Coraciiformes</taxon>
        <taxon>Brachypteraciidae</taxon>
        <taxon>Brachypteracias</taxon>
    </lineage>
</organism>
<dbReference type="FunFam" id="1.10.8.60:FF:000067">
    <property type="entry name" value="Peroxisomal biogenesis factor 1"/>
    <property type="match status" value="1"/>
</dbReference>
<feature type="non-terminal residue" evidence="15">
    <location>
        <position position="1"/>
    </location>
</feature>
<keyword evidence="16" id="KW-1185">Reference proteome</keyword>
<dbReference type="CDD" id="cd19526">
    <property type="entry name" value="RecA-like_PEX1_r2"/>
    <property type="match status" value="1"/>
</dbReference>
<dbReference type="GO" id="GO:0005778">
    <property type="term" value="C:peroxisomal membrane"/>
    <property type="evidence" value="ECO:0007669"/>
    <property type="project" value="TreeGrafter"/>
</dbReference>
<dbReference type="InterPro" id="IPR029067">
    <property type="entry name" value="CDC48_domain_2-like_sf"/>
</dbReference>
<feature type="domain" description="AAA+ ATPase" evidence="14">
    <location>
        <begin position="601"/>
        <end position="744"/>
    </location>
</feature>
<evidence type="ECO:0000256" key="10">
    <source>
        <dbReference type="ARBA" id="ARBA00032509"/>
    </source>
</evidence>
<dbReference type="FunFam" id="3.10.330.10:FF:000004">
    <property type="entry name" value="Peroxisome biogenesis factor 1"/>
    <property type="match status" value="1"/>
</dbReference>
<keyword evidence="9" id="KW-0472">Membrane</keyword>
<dbReference type="Pfam" id="PF09262">
    <property type="entry name" value="PEX-1N"/>
    <property type="match status" value="1"/>
</dbReference>
<evidence type="ECO:0000313" key="16">
    <source>
        <dbReference type="Proteomes" id="UP000520535"/>
    </source>
</evidence>
<dbReference type="FunFam" id="3.40.50.300:FF:001852">
    <property type="entry name" value="Peroxisomal biogenesis factor 1"/>
    <property type="match status" value="1"/>
</dbReference>
<evidence type="ECO:0000256" key="8">
    <source>
        <dbReference type="ARBA" id="ARBA00022927"/>
    </source>
</evidence>
<keyword evidence="3" id="KW-0813">Transport</keyword>
<feature type="region of interest" description="Disordered" evidence="13">
    <location>
        <begin position="346"/>
        <end position="382"/>
    </location>
</feature>
<dbReference type="InterPro" id="IPR003960">
    <property type="entry name" value="ATPase_AAA_CS"/>
</dbReference>
<dbReference type="Gene3D" id="3.40.50.300">
    <property type="entry name" value="P-loop containing nucleotide triphosphate hydrolases"/>
    <property type="match status" value="2"/>
</dbReference>
<dbReference type="GO" id="GO:0016887">
    <property type="term" value="F:ATP hydrolysis activity"/>
    <property type="evidence" value="ECO:0007669"/>
    <property type="project" value="InterPro"/>
</dbReference>
<sequence>MWGSSNPGGGGAGAAAVTVVLSGTRDCFLHLPPELASQLRLQQGQAVKISCGYQPIFLSWMEMRHRGHQGESIAEINRHLAEKLGIADGDQVFLEPCSHVSSCQQVEVEPLSTDDWEILELHVSSLEKHLLDQIRIVFPKAIFPVWVEQHTHVYIKIGTLMPAASYGRLEPCTELLMLPKTRESEENITSTPSTESDVLLKSFVKNNMEQEETVKDPFAKQPYLKTGVLEQSKADANMTFGSNVLPNIWNFFGSIFSHTSEQKQKTLCDKDEVSTFRDKLLNLIHMDSVFRVCQCQPPSVQNAAATHAFLKHSAVHVFPWNLEFNDLDPNPLVSYGKINELLSPRQRHQEAKQNQPFEKQKHLTGTQDKNHSNSDSRQAPSEGSVVQIVWNGFEDLKSAIEYGHSGEALHVGRVWIPGGLRKKLHIEIHSTVRIQSIESVPKIPLSLRLQPKQNLHKDIHEDDVKSAFGSWLQDSTTDNLPWVTTSTDCINLSVREGMEEFVLSIVHTAQMEENKSENVFILSPSLLQKTNIQVLLHPLTRSADGDSQPPVCDTDRNLPYHKLNDLGGVDKLGTSCFEHISHSLLGRPLSQKLAAIAVGLRSGGVLLTGGKGSGKSTLAKAICREAFDKLDVHVEVIDCKAFRGKRLVNIRKNVEEAFLEAAWRQPSVVLMDDLDHIVGVPSTPEHENSPETIQSDRLAYVLKDLMKEVISMGSLIALIATSQSEHSLHTSLVSAQGTHIFQCFKCIRSPDQKQRCEMLHSIIKKKLNSDIKKFSDLDLECIAKETEGFVARDFTMLVERAIHACVSNQNAVPNDAELNLSTMDFQQALKDFTPLALRNVSLHKPRDIGWDRIGGLKEVKQILMDTIMLPAKYPELFANLPIRQRSGVLLYGAPGTGKTLLAGAVAQESGMNFIGIKGPELLSKYIGASEQAVRDIFNRAQAAKPCIIFFDEFDSIAPRRGHDNTGVTDRVVNQLLTQLDGVEGLQGVYVLAATSRPDLIDPALLRPGRLDKCLYCPPPDQNSRYEILKALSHSLSLANDVDFQDLAAKTEQFTGADIKALLYNAQLEAIHTNLGSGLTQDFGSSSDSDFSLSSMVFLNHSSGSEDSAIEGEAGLEQSLISLDMSDLLPEDPRSNMYRLYFGSSYESELGNGTPSELSSLCFSGPSSITHDFISVTQRDTGSSQPSMMRTVSQEDSLENNQEHQIEHLRTEISATKANYRSKNGEDSTFNQSVLDKNTLTVTQSHLMTALAGIRPSISQDDWKNFTELYDNFQNPKKRKGQVGSTFRPGQKMTLA</sequence>
<dbReference type="SUPFAM" id="SSF54585">
    <property type="entry name" value="Cdc48 domain 2-like"/>
    <property type="match status" value="1"/>
</dbReference>